<keyword evidence="2" id="KW-0378">Hydrolase</keyword>
<accession>A0A8S5SHV2</accession>
<proteinExistence type="predicted"/>
<dbReference type="Pfam" id="PF07486">
    <property type="entry name" value="Hydrolase_2"/>
    <property type="match status" value="1"/>
</dbReference>
<name>A0A8S5SHV2_9CAUD</name>
<dbReference type="InterPro" id="IPR011105">
    <property type="entry name" value="Cell_wall_hydrolase_SleB"/>
</dbReference>
<protein>
    <submittedName>
        <fullName evidence="2">Cell Wall Hydrolase</fullName>
    </submittedName>
</protein>
<reference evidence="2" key="1">
    <citation type="journal article" date="2021" name="Proc. Natl. Acad. Sci. U.S.A.">
        <title>A Catalog of Tens of Thousands of Viruses from Human Metagenomes Reveals Hidden Associations with Chronic Diseases.</title>
        <authorList>
            <person name="Tisza M.J."/>
            <person name="Buck C.B."/>
        </authorList>
    </citation>
    <scope>NUCLEOTIDE SEQUENCE</scope>
    <source>
        <strain evidence="2">CtBCr48</strain>
    </source>
</reference>
<dbReference type="EMBL" id="BK032595">
    <property type="protein sequence ID" value="DAF50239.1"/>
    <property type="molecule type" value="Genomic_DNA"/>
</dbReference>
<organism evidence="2">
    <name type="scientific">Siphoviridae sp. ctBCr48</name>
    <dbReference type="NCBI Taxonomy" id="2827802"/>
    <lineage>
        <taxon>Viruses</taxon>
        <taxon>Duplodnaviria</taxon>
        <taxon>Heunggongvirae</taxon>
        <taxon>Uroviricota</taxon>
        <taxon>Caudoviricetes</taxon>
    </lineage>
</organism>
<evidence type="ECO:0000259" key="1">
    <source>
        <dbReference type="Pfam" id="PF07486"/>
    </source>
</evidence>
<dbReference type="InterPro" id="IPR042047">
    <property type="entry name" value="SleB_dom1"/>
</dbReference>
<evidence type="ECO:0000313" key="2">
    <source>
        <dbReference type="EMBL" id="DAF50239.1"/>
    </source>
</evidence>
<feature type="domain" description="Cell wall hydrolase SleB" evidence="1">
    <location>
        <begin position="64"/>
        <end position="127"/>
    </location>
</feature>
<dbReference type="Gene3D" id="1.10.10.2520">
    <property type="entry name" value="Cell wall hydrolase SleB, domain 1"/>
    <property type="match status" value="1"/>
</dbReference>
<sequence>MIMNNLATVLITISLLTGGTETVNFDVPIHEAVSSSDVQVEYEIAESDINYLAKTLYGEARGIESKMEKAAVCWCILNRVDSEEYDFKDMKTIKDVVTAPNQFMGYDKDNPLVDELVDIAEDVLVRWHMEKDGVMEVGRVLPAEYTHFYGDGDRNWFRKDWRSKEFWDWSWDSPYEEDLNG</sequence>
<dbReference type="GO" id="GO:0016787">
    <property type="term" value="F:hydrolase activity"/>
    <property type="evidence" value="ECO:0007669"/>
    <property type="project" value="UniProtKB-KW"/>
</dbReference>